<evidence type="ECO:0000256" key="1">
    <source>
        <dbReference type="SAM" id="MobiDB-lite"/>
    </source>
</evidence>
<protein>
    <submittedName>
        <fullName evidence="2">Uncharacterized protein</fullName>
    </submittedName>
</protein>
<organism evidence="2 3">
    <name type="scientific">Colletotrichum musicola</name>
    <dbReference type="NCBI Taxonomy" id="2175873"/>
    <lineage>
        <taxon>Eukaryota</taxon>
        <taxon>Fungi</taxon>
        <taxon>Dikarya</taxon>
        <taxon>Ascomycota</taxon>
        <taxon>Pezizomycotina</taxon>
        <taxon>Sordariomycetes</taxon>
        <taxon>Hypocreomycetidae</taxon>
        <taxon>Glomerellales</taxon>
        <taxon>Glomerellaceae</taxon>
        <taxon>Colletotrichum</taxon>
        <taxon>Colletotrichum orchidearum species complex</taxon>
    </lineage>
</organism>
<dbReference type="AlphaFoldDB" id="A0A8H6K8S1"/>
<accession>A0A8H6K8S1</accession>
<evidence type="ECO:0000313" key="3">
    <source>
        <dbReference type="Proteomes" id="UP000639643"/>
    </source>
</evidence>
<keyword evidence="3" id="KW-1185">Reference proteome</keyword>
<feature type="region of interest" description="Disordered" evidence="1">
    <location>
        <begin position="1"/>
        <end position="30"/>
    </location>
</feature>
<comment type="caution">
    <text evidence="2">The sequence shown here is derived from an EMBL/GenBank/DDBJ whole genome shotgun (WGS) entry which is preliminary data.</text>
</comment>
<dbReference type="Proteomes" id="UP000639643">
    <property type="component" value="Unassembled WGS sequence"/>
</dbReference>
<gene>
    <name evidence="2" type="ORF">CMUS01_09265</name>
</gene>
<name>A0A8H6K8S1_9PEZI</name>
<dbReference type="EMBL" id="WIGM01000387">
    <property type="protein sequence ID" value="KAF6826828.1"/>
    <property type="molecule type" value="Genomic_DNA"/>
</dbReference>
<proteinExistence type="predicted"/>
<reference evidence="2" key="1">
    <citation type="journal article" date="2020" name="Phytopathology">
        <title>Genome Sequence Resources of Colletotrichum truncatum, C. plurivorum, C. musicola, and C. sojae: Four Species Pathogenic to Soybean (Glycine max).</title>
        <authorList>
            <person name="Rogerio F."/>
            <person name="Boufleur T.R."/>
            <person name="Ciampi-Guillardi M."/>
            <person name="Sukno S.A."/>
            <person name="Thon M.R."/>
            <person name="Massola Junior N.S."/>
            <person name="Baroncelli R."/>
        </authorList>
    </citation>
    <scope>NUCLEOTIDE SEQUENCE</scope>
    <source>
        <strain evidence="2">LFN0074</strain>
    </source>
</reference>
<evidence type="ECO:0000313" key="2">
    <source>
        <dbReference type="EMBL" id="KAF6826828.1"/>
    </source>
</evidence>
<sequence>MEHTDERRGLRISHGGTHSNQTSGIGLGTPIRVVGGRLPPSSRPVPSPVQHVVSAAAAPDSRRHWIVSRQTMPGLS</sequence>